<name>A0A4Q9MKW1_9APHY</name>
<gene>
    <name evidence="1" type="ORF">BD311DRAFT_412621</name>
</gene>
<accession>A0A4Q9MKW1</accession>
<protein>
    <submittedName>
        <fullName evidence="1">Uncharacterized protein</fullName>
    </submittedName>
</protein>
<organism evidence="1">
    <name type="scientific">Dichomitus squalens</name>
    <dbReference type="NCBI Taxonomy" id="114155"/>
    <lineage>
        <taxon>Eukaryota</taxon>
        <taxon>Fungi</taxon>
        <taxon>Dikarya</taxon>
        <taxon>Basidiomycota</taxon>
        <taxon>Agaricomycotina</taxon>
        <taxon>Agaricomycetes</taxon>
        <taxon>Polyporales</taxon>
        <taxon>Polyporaceae</taxon>
        <taxon>Dichomitus</taxon>
    </lineage>
</organism>
<dbReference type="Proteomes" id="UP000292957">
    <property type="component" value="Unassembled WGS sequence"/>
</dbReference>
<sequence length="124" mass="14358">MLGLERCQRAHRRTRERDPLCWSLIFVSILRRFAPLTSPISPFSALLYRSRRSSTILCPASHRSTIPLPLIHSYNFAPGFKMSRFGRNSYETSSKVRSKLGVAIFTGRHTRMDEPHHRSTRSSR</sequence>
<proteinExistence type="predicted"/>
<dbReference type="EMBL" id="ML143439">
    <property type="protein sequence ID" value="TBU26892.1"/>
    <property type="molecule type" value="Genomic_DNA"/>
</dbReference>
<reference evidence="1" key="1">
    <citation type="submission" date="2019-01" db="EMBL/GenBank/DDBJ databases">
        <title>Draft genome sequences of three monokaryotic isolates of the white-rot basidiomycete fungus Dichomitus squalens.</title>
        <authorList>
            <consortium name="DOE Joint Genome Institute"/>
            <person name="Lopez S.C."/>
            <person name="Andreopoulos B."/>
            <person name="Pangilinan J."/>
            <person name="Lipzen A."/>
            <person name="Riley R."/>
            <person name="Ahrendt S."/>
            <person name="Ng V."/>
            <person name="Barry K."/>
            <person name="Daum C."/>
            <person name="Grigoriev I.V."/>
            <person name="Hilden K.S."/>
            <person name="Makela M.R."/>
            <person name="de Vries R.P."/>
        </authorList>
    </citation>
    <scope>NUCLEOTIDE SEQUENCE [LARGE SCALE GENOMIC DNA]</scope>
    <source>
        <strain evidence="1">OM18370.1</strain>
    </source>
</reference>
<evidence type="ECO:0000313" key="1">
    <source>
        <dbReference type="EMBL" id="TBU26892.1"/>
    </source>
</evidence>
<dbReference type="AlphaFoldDB" id="A0A4Q9MKW1"/>